<dbReference type="PRINTS" id="PR00081">
    <property type="entry name" value="GDHRDH"/>
</dbReference>
<dbReference type="EMBL" id="JBHSRF010000039">
    <property type="protein sequence ID" value="MFC6084241.1"/>
    <property type="molecule type" value="Genomic_DNA"/>
</dbReference>
<keyword evidence="3" id="KW-1185">Reference proteome</keyword>
<dbReference type="EC" id="1.1.1.-" evidence="2"/>
<evidence type="ECO:0000313" key="2">
    <source>
        <dbReference type="EMBL" id="MFC6084241.1"/>
    </source>
</evidence>
<keyword evidence="2" id="KW-0560">Oxidoreductase</keyword>
<dbReference type="Pfam" id="PF13561">
    <property type="entry name" value="adh_short_C2"/>
    <property type="match status" value="1"/>
</dbReference>
<dbReference type="SUPFAM" id="SSF51735">
    <property type="entry name" value="NAD(P)-binding Rossmann-fold domains"/>
    <property type="match status" value="1"/>
</dbReference>
<dbReference type="PANTHER" id="PTHR42879">
    <property type="entry name" value="3-OXOACYL-(ACYL-CARRIER-PROTEIN) REDUCTASE"/>
    <property type="match status" value="1"/>
</dbReference>
<name>A0ABW1NLV1_9ACTN</name>
<reference evidence="3" key="1">
    <citation type="journal article" date="2019" name="Int. J. Syst. Evol. Microbiol.">
        <title>The Global Catalogue of Microorganisms (GCM) 10K type strain sequencing project: providing services to taxonomists for standard genome sequencing and annotation.</title>
        <authorList>
            <consortium name="The Broad Institute Genomics Platform"/>
            <consortium name="The Broad Institute Genome Sequencing Center for Infectious Disease"/>
            <person name="Wu L."/>
            <person name="Ma J."/>
        </authorList>
    </citation>
    <scope>NUCLEOTIDE SEQUENCE [LARGE SCALE GENOMIC DNA]</scope>
    <source>
        <strain evidence="3">JCM 30346</strain>
    </source>
</reference>
<protein>
    <submittedName>
        <fullName evidence="2">SDR family NAD(P)-dependent oxidoreductase</fullName>
        <ecNumber evidence="2">1.1.1.-</ecNumber>
    </submittedName>
</protein>
<proteinExistence type="inferred from homology"/>
<dbReference type="GO" id="GO:0016491">
    <property type="term" value="F:oxidoreductase activity"/>
    <property type="evidence" value="ECO:0007669"/>
    <property type="project" value="UniProtKB-KW"/>
</dbReference>
<gene>
    <name evidence="2" type="ORF">ACFP1K_23980</name>
</gene>
<evidence type="ECO:0000313" key="3">
    <source>
        <dbReference type="Proteomes" id="UP001596137"/>
    </source>
</evidence>
<dbReference type="PRINTS" id="PR00080">
    <property type="entry name" value="SDRFAMILY"/>
</dbReference>
<dbReference type="Proteomes" id="UP001596137">
    <property type="component" value="Unassembled WGS sequence"/>
</dbReference>
<dbReference type="Gene3D" id="3.40.50.720">
    <property type="entry name" value="NAD(P)-binding Rossmann-like Domain"/>
    <property type="match status" value="1"/>
</dbReference>
<sequence length="270" mass="28132">MNSKQVALVSGAGRGIGAATARELGRLGYHVIVNYLRDAESAEAVAEQIGAAKAIQADVTDEAQVTALVDRVVGEHGWIDVLVGNANTAAPPFGPLERVPWEAFAAKVSDELAGVYHLTRRVLPIMRRRRSGRIVYVSATAADLIIGSAAHSTAKAAVNAFTQQVAGEAIRYGITVNAVAPGGVGTDATAGVFTDVIRRHFGDRSVTGTMLRPEDLARPIAALVDGAFATVTGQVISVDGGYPLLSQLLDGLPSQFPTASPASDQEVPVR</sequence>
<organism evidence="2 3">
    <name type="scientific">Sphaerisporangium aureirubrum</name>
    <dbReference type="NCBI Taxonomy" id="1544736"/>
    <lineage>
        <taxon>Bacteria</taxon>
        <taxon>Bacillati</taxon>
        <taxon>Actinomycetota</taxon>
        <taxon>Actinomycetes</taxon>
        <taxon>Streptosporangiales</taxon>
        <taxon>Streptosporangiaceae</taxon>
        <taxon>Sphaerisporangium</taxon>
    </lineage>
</organism>
<accession>A0ABW1NLV1</accession>
<dbReference type="PANTHER" id="PTHR42879:SF2">
    <property type="entry name" value="3-OXOACYL-[ACYL-CARRIER-PROTEIN] REDUCTASE FABG"/>
    <property type="match status" value="1"/>
</dbReference>
<dbReference type="InterPro" id="IPR002347">
    <property type="entry name" value="SDR_fam"/>
</dbReference>
<dbReference type="InterPro" id="IPR050259">
    <property type="entry name" value="SDR"/>
</dbReference>
<dbReference type="RefSeq" id="WP_380757089.1">
    <property type="nucleotide sequence ID" value="NZ_JBHSRF010000039.1"/>
</dbReference>
<dbReference type="InterPro" id="IPR036291">
    <property type="entry name" value="NAD(P)-bd_dom_sf"/>
</dbReference>
<evidence type="ECO:0000256" key="1">
    <source>
        <dbReference type="ARBA" id="ARBA00006484"/>
    </source>
</evidence>
<comment type="caution">
    <text evidence="2">The sequence shown here is derived from an EMBL/GenBank/DDBJ whole genome shotgun (WGS) entry which is preliminary data.</text>
</comment>
<comment type="similarity">
    <text evidence="1">Belongs to the short-chain dehydrogenases/reductases (SDR) family.</text>
</comment>